<dbReference type="Pfam" id="PF09851">
    <property type="entry name" value="SHOCT"/>
    <property type="match status" value="1"/>
</dbReference>
<reference evidence="3 4" key="1">
    <citation type="submission" date="2024-07" db="EMBL/GenBank/DDBJ databases">
        <title>Novel bacterial strain Erwinia sp. OPT-41 promoting growth of various crops.</title>
        <authorList>
            <person name="Egorshina A."/>
            <person name="Lukyantsev M.A."/>
            <person name="Golubev S.N."/>
            <person name="Muratova A.Y."/>
            <person name="Bulygina E.A."/>
        </authorList>
    </citation>
    <scope>NUCLEOTIDE SEQUENCE [LARGE SCALE GENOMIC DNA]</scope>
    <source>
        <strain evidence="3 4">OPT-41</strain>
    </source>
</reference>
<name>A0ABW7CJ54_9GAMM</name>
<dbReference type="InterPro" id="IPR039519">
    <property type="entry name" value="YokE-like_PH"/>
</dbReference>
<organism evidence="3 4">
    <name type="scientific">Erwinia plantamica</name>
    <dbReference type="NCBI Taxonomy" id="3237104"/>
    <lineage>
        <taxon>Bacteria</taxon>
        <taxon>Pseudomonadati</taxon>
        <taxon>Pseudomonadota</taxon>
        <taxon>Gammaproteobacteria</taxon>
        <taxon>Enterobacterales</taxon>
        <taxon>Erwiniaceae</taxon>
        <taxon>Erwinia</taxon>
    </lineage>
</organism>
<dbReference type="EMBL" id="JBGCUC010000005">
    <property type="protein sequence ID" value="MFG6076093.1"/>
    <property type="molecule type" value="Genomic_DNA"/>
</dbReference>
<protein>
    <submittedName>
        <fullName evidence="3">PH domain-containing protein</fullName>
    </submittedName>
</protein>
<evidence type="ECO:0000259" key="1">
    <source>
        <dbReference type="Pfam" id="PF09851"/>
    </source>
</evidence>
<gene>
    <name evidence="3" type="ORF">AB3U87_06905</name>
</gene>
<feature type="domain" description="YokE-like PH" evidence="2">
    <location>
        <begin position="41"/>
        <end position="131"/>
    </location>
</feature>
<dbReference type="InterPro" id="IPR018649">
    <property type="entry name" value="SHOCT"/>
</dbReference>
<evidence type="ECO:0000313" key="4">
    <source>
        <dbReference type="Proteomes" id="UP001605250"/>
    </source>
</evidence>
<sequence length="183" mass="20296">MLDYTKATEAQLKEEFKRLAQVVGDIPFGTKKEFFHLPKILNASEQPLAIASGMMDGNTWLITLTNQRIIFLDKGMLFGVKQVDVNLRNVVSVGGKTGVLLGEIFISTSGQNYTIKNVQKGTVVPFTNLINATRNAMDEKPRAPESGAPTDIVSQLERLATLKEKGILSDEEFQQQKQRILNS</sequence>
<dbReference type="Pfam" id="PF14470">
    <property type="entry name" value="bPH_3"/>
    <property type="match status" value="1"/>
</dbReference>
<evidence type="ECO:0000313" key="3">
    <source>
        <dbReference type="EMBL" id="MFG6076093.1"/>
    </source>
</evidence>
<accession>A0ABW7CJ54</accession>
<proteinExistence type="predicted"/>
<feature type="domain" description="SHOCT" evidence="1">
    <location>
        <begin position="154"/>
        <end position="181"/>
    </location>
</feature>
<dbReference type="RefSeq" id="WP_301730275.1">
    <property type="nucleotide sequence ID" value="NZ_JBGCUC010000005.1"/>
</dbReference>
<evidence type="ECO:0000259" key="2">
    <source>
        <dbReference type="Pfam" id="PF14470"/>
    </source>
</evidence>
<dbReference type="Proteomes" id="UP001605250">
    <property type="component" value="Unassembled WGS sequence"/>
</dbReference>
<comment type="caution">
    <text evidence="3">The sequence shown here is derived from an EMBL/GenBank/DDBJ whole genome shotgun (WGS) entry which is preliminary data.</text>
</comment>
<keyword evidence="4" id="KW-1185">Reference proteome</keyword>